<feature type="chain" id="PRO_5022803391" description="Lipoprotein" evidence="7">
    <location>
        <begin position="40"/>
        <end position="283"/>
    </location>
</feature>
<evidence type="ECO:0000256" key="2">
    <source>
        <dbReference type="ARBA" id="ARBA00022729"/>
    </source>
</evidence>
<protein>
    <recommendedName>
        <fullName evidence="6">Lipoprotein</fullName>
    </recommendedName>
</protein>
<proteinExistence type="inferred from homology"/>
<keyword evidence="2 7" id="KW-0732">Signal</keyword>
<keyword evidence="5 6" id="KW-0449">Lipoprotein</keyword>
<dbReference type="PANTHER" id="PTHR30429">
    <property type="entry name" value="D-METHIONINE-BINDING LIPOPROTEIN METQ"/>
    <property type="match status" value="1"/>
</dbReference>
<evidence type="ECO:0000256" key="4">
    <source>
        <dbReference type="ARBA" id="ARBA00023139"/>
    </source>
</evidence>
<name>A0A5C0AXD2_9BURK</name>
<reference evidence="8 9" key="1">
    <citation type="submission" date="2019-08" db="EMBL/GenBank/DDBJ databases">
        <title>Amphibian skin-associated Pigmentiphaga: genome sequence and occurrence across geography and hosts.</title>
        <authorList>
            <person name="Bletz M.C."/>
            <person name="Bunk B."/>
            <person name="Sproeer C."/>
            <person name="Biwer P."/>
            <person name="Reiter S."/>
            <person name="Rabemananjara F.C.E."/>
            <person name="Schulz S."/>
            <person name="Overmann J."/>
            <person name="Vences M."/>
        </authorList>
    </citation>
    <scope>NUCLEOTIDE SEQUENCE [LARGE SCALE GENOMIC DNA]</scope>
    <source>
        <strain evidence="8 9">Mada1488</strain>
    </source>
</reference>
<dbReference type="EMBL" id="CP043046">
    <property type="protein sequence ID" value="QEI05490.1"/>
    <property type="molecule type" value="Genomic_DNA"/>
</dbReference>
<dbReference type="RefSeq" id="WP_148813755.1">
    <property type="nucleotide sequence ID" value="NZ_CP043046.1"/>
</dbReference>
<keyword evidence="9" id="KW-1185">Reference proteome</keyword>
<dbReference type="InterPro" id="IPR004872">
    <property type="entry name" value="Lipoprotein_NlpA"/>
</dbReference>
<sequence>MFARAVTSAVSASVSVKSVKTFLFAAVLAASLTPLGAQAQDAQKKNLVFGATAGPYADQIKWGIKPILEKQGYTVKVVEFADYVQPNHALADGALDANAFQHIVYLNKFASDHKLALSPLVQVPTAPIGLYSNKFKNVSEVKDGARVAIPNDPTNLARALIMLQDLGWIKIKANFNPVTASEKDVESSAKNIKLVPLEAAQLPRSLADTDFSFVNGNFAIASGLKLTDALSLEAIPDQYMNLVAVRTADKDRQFVKDIAAAYRSAEFGDVVKQRFAGFYVPKK</sequence>
<feature type="signal peptide" evidence="7">
    <location>
        <begin position="1"/>
        <end position="39"/>
    </location>
</feature>
<evidence type="ECO:0000256" key="5">
    <source>
        <dbReference type="ARBA" id="ARBA00023288"/>
    </source>
</evidence>
<accession>A0A5C0AXD2</accession>
<dbReference type="GO" id="GO:0016020">
    <property type="term" value="C:membrane"/>
    <property type="evidence" value="ECO:0007669"/>
    <property type="project" value="UniProtKB-SubCell"/>
</dbReference>
<comment type="similarity">
    <text evidence="6">Belongs to the nlpA lipoprotein family.</text>
</comment>
<comment type="subcellular location">
    <subcellularLocation>
        <location evidence="1">Membrane</location>
        <topology evidence="1">Lipid-anchor</topology>
    </subcellularLocation>
</comment>
<gene>
    <name evidence="8" type="ORF">FXN63_06270</name>
</gene>
<evidence type="ECO:0000256" key="7">
    <source>
        <dbReference type="SAM" id="SignalP"/>
    </source>
</evidence>
<organism evidence="8 9">
    <name type="scientific">Pigmentiphaga aceris</name>
    <dbReference type="NCBI Taxonomy" id="1940612"/>
    <lineage>
        <taxon>Bacteria</taxon>
        <taxon>Pseudomonadati</taxon>
        <taxon>Pseudomonadota</taxon>
        <taxon>Betaproteobacteria</taxon>
        <taxon>Burkholderiales</taxon>
        <taxon>Alcaligenaceae</taxon>
        <taxon>Pigmentiphaga</taxon>
    </lineage>
</organism>
<dbReference type="AlphaFoldDB" id="A0A5C0AXD2"/>
<dbReference type="Pfam" id="PF03180">
    <property type="entry name" value="Lipoprotein_9"/>
    <property type="match status" value="1"/>
</dbReference>
<keyword evidence="3" id="KW-0472">Membrane</keyword>
<keyword evidence="4" id="KW-0564">Palmitate</keyword>
<dbReference type="Proteomes" id="UP000325161">
    <property type="component" value="Chromosome"/>
</dbReference>
<dbReference type="PANTHER" id="PTHR30429:SF0">
    <property type="entry name" value="METHIONINE-BINDING LIPOPROTEIN METQ"/>
    <property type="match status" value="1"/>
</dbReference>
<evidence type="ECO:0000313" key="9">
    <source>
        <dbReference type="Proteomes" id="UP000325161"/>
    </source>
</evidence>
<dbReference type="Gene3D" id="3.40.190.10">
    <property type="entry name" value="Periplasmic binding protein-like II"/>
    <property type="match status" value="2"/>
</dbReference>
<dbReference type="PIRSF" id="PIRSF002854">
    <property type="entry name" value="MetQ"/>
    <property type="match status" value="1"/>
</dbReference>
<evidence type="ECO:0000256" key="3">
    <source>
        <dbReference type="ARBA" id="ARBA00023136"/>
    </source>
</evidence>
<evidence type="ECO:0000256" key="1">
    <source>
        <dbReference type="ARBA" id="ARBA00004635"/>
    </source>
</evidence>
<dbReference type="SUPFAM" id="SSF53850">
    <property type="entry name" value="Periplasmic binding protein-like II"/>
    <property type="match status" value="1"/>
</dbReference>
<evidence type="ECO:0000256" key="6">
    <source>
        <dbReference type="PIRNR" id="PIRNR002854"/>
    </source>
</evidence>
<evidence type="ECO:0000313" key="8">
    <source>
        <dbReference type="EMBL" id="QEI05490.1"/>
    </source>
</evidence>
<dbReference type="KEGG" id="pacr:FXN63_06270"/>
<dbReference type="OrthoDB" id="9812878at2"/>